<keyword evidence="13" id="KW-1185">Reference proteome</keyword>
<accession>A0A650CNJ8</accession>
<evidence type="ECO:0000256" key="4">
    <source>
        <dbReference type="ARBA" id="ARBA00022806"/>
    </source>
</evidence>
<evidence type="ECO:0000256" key="3">
    <source>
        <dbReference type="ARBA" id="ARBA00022801"/>
    </source>
</evidence>
<dbReference type="InterPro" id="IPR011545">
    <property type="entry name" value="DEAD/DEAH_box_helicase_dom"/>
</dbReference>
<dbReference type="GO" id="GO:0016887">
    <property type="term" value="F:ATP hydrolysis activity"/>
    <property type="evidence" value="ECO:0007669"/>
    <property type="project" value="TreeGrafter"/>
</dbReference>
<dbReference type="InterPro" id="IPR017170">
    <property type="entry name" value="Lhr-like"/>
</dbReference>
<dbReference type="InterPro" id="IPR013701">
    <property type="entry name" value="Lhr-like_DEAD/DEAH_assoc"/>
</dbReference>
<name>A0A650CNJ8_9CREN</name>
<evidence type="ECO:0000313" key="13">
    <source>
        <dbReference type="Proteomes" id="UP000423396"/>
    </source>
</evidence>
<keyword evidence="1" id="KW-0547">Nucleotide-binding</keyword>
<evidence type="ECO:0000256" key="6">
    <source>
        <dbReference type="ARBA" id="ARBA00023125"/>
    </source>
</evidence>
<evidence type="ECO:0000256" key="8">
    <source>
        <dbReference type="ARBA" id="ARBA00023235"/>
    </source>
</evidence>
<dbReference type="OrthoDB" id="372104at2157"/>
<gene>
    <name evidence="12" type="ORF">D1868_04240</name>
</gene>
<reference evidence="12 13" key="1">
    <citation type="submission" date="2019-10" db="EMBL/GenBank/DDBJ databases">
        <title>Genome Sequences from Six Type Strain Members of the Archaeal Family Sulfolobaceae: Acidianus ambivalens, Acidianus infernus, Metallosphaera prunae, Stygiolobus azoricus, Sulfolobus metallicus, and Sulfurisphaera ohwakuensis.</title>
        <authorList>
            <person name="Counts J.A."/>
            <person name="Kelly R.M."/>
        </authorList>
    </citation>
    <scope>NUCLEOTIDE SEQUENCE [LARGE SCALE GENOMIC DNA]</scope>
    <source>
        <strain evidence="12 13">FC6</strain>
    </source>
</reference>
<dbReference type="Proteomes" id="UP000423396">
    <property type="component" value="Chromosome"/>
</dbReference>
<keyword evidence="7" id="KW-0234">DNA repair</keyword>
<proteinExistence type="inferred from homology"/>
<sequence>MHKLHCKLQSLIKEKGWDDLTTVQKETFTPIIEGKNVLVVAPTGYGKTEAALLPIFNIMLRNETKPVAVLYITPLKALINDITLRIEWWTSKLGFSVSRKHGEVPQKEKSLRLKKVPHILVTTPEGLEIDLDWASKFRENYRNIKWIIIDEVHELVNSKRGAQLSVLLERLKDFTNYDFQRIGLSATIGNEQKVANLIFGSSNRESKIVKVEGARDFEVKILKVKQKEGEDLWGSTAKLVNQLVERPTLLFTNSRFSTERLYEELERSKLKNIFIHHSSISKEEKIRVENNLREGKADVVICTRTLELGIHVGDIKKVIMYRPPPTVSSFLQRLGRSGHTINRVSKGEIVCLYDYDILEAISLYELAKAGIVEPPKSMPYMDVVAREIIGITLQYGEINVEKLYNLITKSSYYKGLKFDKFLSLVKYMIQNGLLKKENYKVKIGKTFFKIWRFDKDNKITWMKDFSEFFSFISTDETFNLRYENKTIGEIDAVYVYKHLRNNDIIRISGKLWRIVNIDINKMQVNVAPATSGNGEIPIWKGENISKSSLITKQIEKVLHNIDDYLYGDDSLIDEESKNALNKLVEFYRIHQLPLPNTRTIYIENENDEIVYATLINEKIANTLSHALLYLATKKYSLNVSARSSIYGFSIKGVDKDLLQDLINLDEKQLKSLLIKSVKRSPLFFATLKEIQYSFGKINKVSSEDKIILEEALKQTVNKYFSIKGTMKYVKMIKEGKIRIININGLSPLGKAVLSHSPIKPWISDLSIRIYQALKGGAYTVEELSDMLGISKKTLELRLKKMRKPSSKYRTCNFIDVDTHETRWVLMEDLKEIAESDDYYNSFNPINLDESYVMVMRAYQSEGATESVFRVKDLVKNPEEFLKRIPYDEILELKLKDPNDSLVASISPKYYFVKKSIARFLVLNAISYIQNLKFG</sequence>
<dbReference type="GO" id="GO:0004386">
    <property type="term" value="F:helicase activity"/>
    <property type="evidence" value="ECO:0007669"/>
    <property type="project" value="UniProtKB-KW"/>
</dbReference>
<dbReference type="KEGG" id="sazo:D1868_04240"/>
<dbReference type="PROSITE" id="PS51192">
    <property type="entry name" value="HELICASE_ATP_BIND_1"/>
    <property type="match status" value="1"/>
</dbReference>
<evidence type="ECO:0000256" key="2">
    <source>
        <dbReference type="ARBA" id="ARBA00022763"/>
    </source>
</evidence>
<keyword evidence="3" id="KW-0378">Hydrolase</keyword>
<evidence type="ECO:0000256" key="5">
    <source>
        <dbReference type="ARBA" id="ARBA00022840"/>
    </source>
</evidence>
<dbReference type="Gene3D" id="3.40.50.300">
    <property type="entry name" value="P-loop containing nucleotide triphosphate hydrolases"/>
    <property type="match status" value="2"/>
</dbReference>
<dbReference type="GO" id="GO:0005524">
    <property type="term" value="F:ATP binding"/>
    <property type="evidence" value="ECO:0007669"/>
    <property type="project" value="UniProtKB-KW"/>
</dbReference>
<evidence type="ECO:0000256" key="9">
    <source>
        <dbReference type="ARBA" id="ARBA00093467"/>
    </source>
</evidence>
<dbReference type="PROSITE" id="PS51194">
    <property type="entry name" value="HELICASE_CTER"/>
    <property type="match status" value="1"/>
</dbReference>
<dbReference type="InterPro" id="IPR001650">
    <property type="entry name" value="Helicase_C-like"/>
</dbReference>
<dbReference type="EMBL" id="CP045483">
    <property type="protein sequence ID" value="QGR19265.1"/>
    <property type="molecule type" value="Genomic_DNA"/>
</dbReference>
<dbReference type="Pfam" id="PF00270">
    <property type="entry name" value="DEAD"/>
    <property type="match status" value="1"/>
</dbReference>
<dbReference type="SMART" id="SM00490">
    <property type="entry name" value="HELICc"/>
    <property type="match status" value="1"/>
</dbReference>
<dbReference type="PANTHER" id="PTHR47962:SF5">
    <property type="entry name" value="ATP-DEPENDENT HELICASE LHR-RELATED"/>
    <property type="match status" value="1"/>
</dbReference>
<evidence type="ECO:0000259" key="10">
    <source>
        <dbReference type="PROSITE" id="PS51192"/>
    </source>
</evidence>
<dbReference type="RefSeq" id="WP_156005869.1">
    <property type="nucleotide sequence ID" value="NZ_CP045483.1"/>
</dbReference>
<dbReference type="GeneID" id="42798255"/>
<keyword evidence="5" id="KW-0067">ATP-binding</keyword>
<dbReference type="InterPro" id="IPR052511">
    <property type="entry name" value="ATP-dep_Helicase"/>
</dbReference>
<dbReference type="GO" id="GO:0003677">
    <property type="term" value="F:DNA binding"/>
    <property type="evidence" value="ECO:0007669"/>
    <property type="project" value="UniProtKB-KW"/>
</dbReference>
<dbReference type="SMART" id="SM00487">
    <property type="entry name" value="DEXDc"/>
    <property type="match status" value="1"/>
</dbReference>
<dbReference type="InterPro" id="IPR014001">
    <property type="entry name" value="Helicase_ATP-bd"/>
</dbReference>
<evidence type="ECO:0000313" key="12">
    <source>
        <dbReference type="EMBL" id="QGR19265.1"/>
    </source>
</evidence>
<dbReference type="Pfam" id="PF00271">
    <property type="entry name" value="Helicase_C"/>
    <property type="match status" value="1"/>
</dbReference>
<dbReference type="PANTHER" id="PTHR47962">
    <property type="entry name" value="ATP-DEPENDENT HELICASE LHR-RELATED-RELATED"/>
    <property type="match status" value="1"/>
</dbReference>
<protein>
    <submittedName>
        <fullName evidence="12">DEAD/DEAH box helicase</fullName>
    </submittedName>
</protein>
<dbReference type="Pfam" id="PF19306">
    <property type="entry name" value="WHD_Lhr"/>
    <property type="match status" value="1"/>
</dbReference>
<dbReference type="PIRSF" id="PIRSF037307">
    <property type="entry name" value="Lhr-like_helic_prd"/>
    <property type="match status" value="1"/>
</dbReference>
<feature type="domain" description="Helicase ATP-binding" evidence="10">
    <location>
        <begin position="28"/>
        <end position="206"/>
    </location>
</feature>
<dbReference type="AlphaFoldDB" id="A0A650CNJ8"/>
<evidence type="ECO:0000256" key="1">
    <source>
        <dbReference type="ARBA" id="ARBA00022741"/>
    </source>
</evidence>
<comment type="similarity">
    <text evidence="9">Belongs to the Lhr helicase family. Lhr-Core subfamily.</text>
</comment>
<keyword evidence="2" id="KW-0227">DNA damage</keyword>
<dbReference type="SUPFAM" id="SSF52540">
    <property type="entry name" value="P-loop containing nucleoside triphosphate hydrolases"/>
    <property type="match status" value="1"/>
</dbReference>
<keyword evidence="6" id="KW-0238">DNA-binding</keyword>
<keyword evidence="4 12" id="KW-0347">Helicase</keyword>
<evidence type="ECO:0000256" key="7">
    <source>
        <dbReference type="ARBA" id="ARBA00023204"/>
    </source>
</evidence>
<feature type="domain" description="Helicase C-terminal" evidence="11">
    <location>
        <begin position="239"/>
        <end position="384"/>
    </location>
</feature>
<dbReference type="InterPro" id="IPR027417">
    <property type="entry name" value="P-loop_NTPase"/>
</dbReference>
<dbReference type="GO" id="GO:0140097">
    <property type="term" value="F:catalytic activity, acting on DNA"/>
    <property type="evidence" value="ECO:0007669"/>
    <property type="project" value="UniProtKB-ARBA"/>
</dbReference>
<dbReference type="InterPro" id="IPR045628">
    <property type="entry name" value="Lhr_WH_dom"/>
</dbReference>
<dbReference type="Pfam" id="PF08494">
    <property type="entry name" value="DEAD_assoc"/>
    <property type="match status" value="1"/>
</dbReference>
<dbReference type="GO" id="GO:0006281">
    <property type="term" value="P:DNA repair"/>
    <property type="evidence" value="ECO:0007669"/>
    <property type="project" value="UniProtKB-KW"/>
</dbReference>
<evidence type="ECO:0000259" key="11">
    <source>
        <dbReference type="PROSITE" id="PS51194"/>
    </source>
</evidence>
<organism evidence="12 13">
    <name type="scientific">Stygiolobus azoricus</name>
    <dbReference type="NCBI Taxonomy" id="41675"/>
    <lineage>
        <taxon>Archaea</taxon>
        <taxon>Thermoproteota</taxon>
        <taxon>Thermoprotei</taxon>
        <taxon>Sulfolobales</taxon>
        <taxon>Sulfolobaceae</taxon>
        <taxon>Stygiolobus</taxon>
    </lineage>
</organism>
<keyword evidence="8" id="KW-0413">Isomerase</keyword>